<dbReference type="InterPro" id="IPR000601">
    <property type="entry name" value="PKD_dom"/>
</dbReference>
<sequence>MTAKHQAATYDMGDGTRVTCTTSTPWVAGAQPPGTPSPDCGHVYERPGTYTITATHRWNLSWTAMGQSGSFPLTNTASLVVTVGELASVVVAR</sequence>
<keyword evidence="3" id="KW-1185">Reference proteome</keyword>
<dbReference type="PROSITE" id="PS50093">
    <property type="entry name" value="PKD"/>
    <property type="match status" value="1"/>
</dbReference>
<accession>A0A5Q2F790</accession>
<gene>
    <name evidence="2" type="ORF">Rai3103_03325</name>
</gene>
<dbReference type="Proteomes" id="UP000386847">
    <property type="component" value="Chromosome"/>
</dbReference>
<dbReference type="RefSeq" id="WP_153571387.1">
    <property type="nucleotide sequence ID" value="NZ_CP045725.1"/>
</dbReference>
<evidence type="ECO:0000259" key="1">
    <source>
        <dbReference type="PROSITE" id="PS50093"/>
    </source>
</evidence>
<evidence type="ECO:0000313" key="2">
    <source>
        <dbReference type="EMBL" id="QGF22860.1"/>
    </source>
</evidence>
<evidence type="ECO:0000313" key="3">
    <source>
        <dbReference type="Proteomes" id="UP000386847"/>
    </source>
</evidence>
<proteinExistence type="predicted"/>
<feature type="domain" description="PKD" evidence="1">
    <location>
        <begin position="1"/>
        <end position="55"/>
    </location>
</feature>
<dbReference type="EMBL" id="CP045725">
    <property type="protein sequence ID" value="QGF22860.1"/>
    <property type="molecule type" value="Genomic_DNA"/>
</dbReference>
<organism evidence="2 3">
    <name type="scientific">Raineyella fluvialis</name>
    <dbReference type="NCBI Taxonomy" id="2662261"/>
    <lineage>
        <taxon>Bacteria</taxon>
        <taxon>Bacillati</taxon>
        <taxon>Actinomycetota</taxon>
        <taxon>Actinomycetes</taxon>
        <taxon>Propionibacteriales</taxon>
        <taxon>Propionibacteriaceae</taxon>
        <taxon>Raineyella</taxon>
    </lineage>
</organism>
<reference evidence="2 3" key="1">
    <citation type="submission" date="2019-10" db="EMBL/GenBank/DDBJ databases">
        <title>Genomic analysis of Raineyella sp. CBA3103.</title>
        <authorList>
            <person name="Roh S.W."/>
        </authorList>
    </citation>
    <scope>NUCLEOTIDE SEQUENCE [LARGE SCALE GENOMIC DNA]</scope>
    <source>
        <strain evidence="2 3">CBA3103</strain>
    </source>
</reference>
<dbReference type="KEGG" id="rain:Rai3103_03325"/>
<name>A0A5Q2F790_9ACTN</name>
<dbReference type="AlphaFoldDB" id="A0A5Q2F790"/>
<protein>
    <recommendedName>
        <fullName evidence="1">PKD domain-containing protein</fullName>
    </recommendedName>
</protein>